<proteinExistence type="inferred from homology"/>
<feature type="binding site" evidence="6">
    <location>
        <begin position="27"/>
        <end position="29"/>
    </location>
    <ligand>
        <name>substrate</name>
    </ligand>
</feature>
<keyword evidence="5 6" id="KW-0413">Isomerase</keyword>
<accession>A0ABV1AMR2</accession>
<feature type="active site" description="Proton acceptor" evidence="6">
    <location>
        <position position="180"/>
    </location>
</feature>
<comment type="pathway">
    <text evidence="6 7">Carbohydrate degradation; glycolysis; D-glyceraldehyde 3-phosphate from glycerone phosphate: step 1/1.</text>
</comment>
<evidence type="ECO:0000256" key="5">
    <source>
        <dbReference type="ARBA" id="ARBA00023235"/>
    </source>
</evidence>
<evidence type="ECO:0000256" key="1">
    <source>
        <dbReference type="ARBA" id="ARBA00007422"/>
    </source>
</evidence>
<dbReference type="HAMAP" id="MF_00147_B">
    <property type="entry name" value="TIM_B"/>
    <property type="match status" value="1"/>
</dbReference>
<dbReference type="RefSeq" id="WP_227221893.1">
    <property type="nucleotide sequence ID" value="NZ_JBBMEI010000031.1"/>
</dbReference>
<comment type="caution">
    <text evidence="8">The sequence shown here is derived from an EMBL/GenBank/DDBJ whole genome shotgun (WGS) entry which is preliminary data.</text>
</comment>
<gene>
    <name evidence="6 8" type="primary">tpiA</name>
    <name evidence="8" type="ORF">WMO75_10805</name>
</gene>
<dbReference type="NCBIfam" id="TIGR00419">
    <property type="entry name" value="tim"/>
    <property type="match status" value="1"/>
</dbReference>
<evidence type="ECO:0000256" key="3">
    <source>
        <dbReference type="ARBA" id="ARBA00022490"/>
    </source>
</evidence>
<evidence type="ECO:0000256" key="6">
    <source>
        <dbReference type="HAMAP-Rule" id="MF_00147"/>
    </source>
</evidence>
<reference evidence="8 9" key="1">
    <citation type="submission" date="2024-03" db="EMBL/GenBank/DDBJ databases">
        <title>Human intestinal bacterial collection.</title>
        <authorList>
            <person name="Pauvert C."/>
            <person name="Hitch T.C.A."/>
            <person name="Clavel T."/>
        </authorList>
    </citation>
    <scope>NUCLEOTIDE SEQUENCE [LARGE SCALE GENOMIC DNA]</scope>
    <source>
        <strain evidence="8 9">CLA-AA-H95</strain>
    </source>
</reference>
<evidence type="ECO:0000313" key="9">
    <source>
        <dbReference type="Proteomes" id="UP001446032"/>
    </source>
</evidence>
<dbReference type="Proteomes" id="UP001446032">
    <property type="component" value="Unassembled WGS sequence"/>
</dbReference>
<dbReference type="InterPro" id="IPR000652">
    <property type="entry name" value="Triosephosphate_isomerase"/>
</dbReference>
<feature type="binding site" evidence="6">
    <location>
        <position position="186"/>
    </location>
    <ligand>
        <name>substrate</name>
    </ligand>
</feature>
<dbReference type="EMBL" id="JBBMEI010000031">
    <property type="protein sequence ID" value="MEQ2358818.1"/>
    <property type="molecule type" value="Genomic_DNA"/>
</dbReference>
<dbReference type="InterPro" id="IPR013785">
    <property type="entry name" value="Aldolase_TIM"/>
</dbReference>
<dbReference type="GO" id="GO:0004807">
    <property type="term" value="F:triose-phosphate isomerase activity"/>
    <property type="evidence" value="ECO:0007669"/>
    <property type="project" value="UniProtKB-EC"/>
</dbReference>
<keyword evidence="4 6" id="KW-0324">Glycolysis</keyword>
<evidence type="ECO:0000256" key="4">
    <source>
        <dbReference type="ARBA" id="ARBA00023152"/>
    </source>
</evidence>
<evidence type="ECO:0000313" key="8">
    <source>
        <dbReference type="EMBL" id="MEQ2358818.1"/>
    </source>
</evidence>
<dbReference type="PANTHER" id="PTHR21139:SF42">
    <property type="entry name" value="TRIOSEPHOSPHATE ISOMERASE"/>
    <property type="match status" value="1"/>
</dbReference>
<feature type="active site" description="Electrophile" evidence="6">
    <location>
        <position position="108"/>
    </location>
</feature>
<organism evidence="8 9">
    <name type="scientific">Blautia intestinihominis</name>
    <dbReference type="NCBI Taxonomy" id="3133152"/>
    <lineage>
        <taxon>Bacteria</taxon>
        <taxon>Bacillati</taxon>
        <taxon>Bacillota</taxon>
        <taxon>Clostridia</taxon>
        <taxon>Lachnospirales</taxon>
        <taxon>Lachnospiraceae</taxon>
        <taxon>Blautia</taxon>
    </lineage>
</organism>
<protein>
    <recommendedName>
        <fullName evidence="6 7">Triosephosphate isomerase</fullName>
        <shortName evidence="6">TIM</shortName>
        <shortName evidence="6">TPI</shortName>
        <ecNumber evidence="6 7">5.3.1.1</ecNumber>
    </recommendedName>
    <alternativeName>
        <fullName evidence="6">Triose-phosphate isomerase</fullName>
    </alternativeName>
</protein>
<comment type="catalytic activity">
    <reaction evidence="6 7">
        <text>D-glyceraldehyde 3-phosphate = dihydroxyacetone phosphate</text>
        <dbReference type="Rhea" id="RHEA:18585"/>
        <dbReference type="ChEBI" id="CHEBI:57642"/>
        <dbReference type="ChEBI" id="CHEBI:59776"/>
        <dbReference type="EC" id="5.3.1.1"/>
    </reaction>
</comment>
<name>A0ABV1AMR2_9FIRM</name>
<comment type="subcellular location">
    <subcellularLocation>
        <location evidence="6 7">Cytoplasm</location>
    </subcellularLocation>
</comment>
<dbReference type="Gene3D" id="3.20.20.70">
    <property type="entry name" value="Aldolase class I"/>
    <property type="match status" value="1"/>
</dbReference>
<dbReference type="CDD" id="cd00311">
    <property type="entry name" value="TIM"/>
    <property type="match status" value="1"/>
</dbReference>
<comment type="function">
    <text evidence="6">Involved in the gluconeogenesis. Catalyzes stereospecifically the conversion of dihydroxyacetone phosphate (DHAP) to D-glyceraldehyde-3-phosphate (G3P).</text>
</comment>
<feature type="binding site" evidence="6">
    <location>
        <position position="222"/>
    </location>
    <ligand>
        <name>substrate</name>
    </ligand>
</feature>
<keyword evidence="2 6" id="KW-0312">Gluconeogenesis</keyword>
<dbReference type="SUPFAM" id="SSF51351">
    <property type="entry name" value="Triosephosphate isomerase (TIM)"/>
    <property type="match status" value="1"/>
</dbReference>
<dbReference type="InterPro" id="IPR035990">
    <property type="entry name" value="TIM_sf"/>
</dbReference>
<dbReference type="PROSITE" id="PS51440">
    <property type="entry name" value="TIM_2"/>
    <property type="match status" value="1"/>
</dbReference>
<evidence type="ECO:0000256" key="7">
    <source>
        <dbReference type="RuleBase" id="RU363013"/>
    </source>
</evidence>
<sequence>MEQKNLDQIIRETVARYMNRSLIVAGNWKMNMTVREGMEFLEKLGPVDGKVMIFPPYTTLAVLAGEFRKRGIIYGPQNFHYKESGAYTGEISLPMIKELGCDCLLVGHSERRSYYNETDEEIQKKIQAALKEGFSVMLCIGENLEERKSGQWKNVLRKQLEKDLEGLSADRIPYIQIAYEPIWAIGTGVSASTEEITETHRYLKAVLSELTGSDIPLLYGGSVNEKNAADIGSCPGVDGFLIGGASLKPEKFRKIIEVSKRE</sequence>
<comment type="subunit">
    <text evidence="6 7">Homodimer.</text>
</comment>
<dbReference type="EC" id="5.3.1.1" evidence="6 7"/>
<feature type="binding site" evidence="6">
    <location>
        <begin position="243"/>
        <end position="244"/>
    </location>
    <ligand>
        <name>substrate</name>
    </ligand>
</feature>
<comment type="similarity">
    <text evidence="1 6 7">Belongs to the triosephosphate isomerase family.</text>
</comment>
<keyword evidence="9" id="KW-1185">Reference proteome</keyword>
<comment type="pathway">
    <text evidence="6 7">Carbohydrate biosynthesis; gluconeogenesis.</text>
</comment>
<dbReference type="InterPro" id="IPR020861">
    <property type="entry name" value="Triosephosphate_isomerase_AS"/>
</dbReference>
<keyword evidence="3 6" id="KW-0963">Cytoplasm</keyword>
<evidence type="ECO:0000256" key="2">
    <source>
        <dbReference type="ARBA" id="ARBA00022432"/>
    </source>
</evidence>
<dbReference type="PROSITE" id="PS00171">
    <property type="entry name" value="TIM_1"/>
    <property type="match status" value="1"/>
</dbReference>
<dbReference type="PANTHER" id="PTHR21139">
    <property type="entry name" value="TRIOSEPHOSPHATE ISOMERASE"/>
    <property type="match status" value="1"/>
</dbReference>
<dbReference type="Pfam" id="PF00121">
    <property type="entry name" value="TIM"/>
    <property type="match status" value="1"/>
</dbReference>
<dbReference type="InterPro" id="IPR022896">
    <property type="entry name" value="TrioseP_Isoase_bac/euk"/>
</dbReference>